<accession>A0AA45QQT6</accession>
<reference evidence="4 5" key="1">
    <citation type="submission" date="2021-02" db="EMBL/GenBank/DDBJ databases">
        <title>Complete genome sequence of Lactococcus lactis strain K_LL004.</title>
        <authorList>
            <person name="Kim H.B."/>
        </authorList>
    </citation>
    <scope>NUCLEOTIDE SEQUENCE [LARGE SCALE GENOMIC DNA]</scope>
    <source>
        <strain evidence="4 5">K_LL004</strain>
    </source>
</reference>
<feature type="signal peptide" evidence="2">
    <location>
        <begin position="1"/>
        <end position="25"/>
    </location>
</feature>
<sequence length="238" mass="24627">MKKLITYSTMTLSAFALLGAASVSADSIDQNTYDSEGTVSFTQAPETSNPGVIDPENPGGEVDPNIPGVEGTIALDYASNLDFGSHEISTSSSTYYASKDENTGNADFVAMHDLRGEGTWAVTVTQLGQFTNGTNELSGAQLSFNSATPVYTAETSGTSAYMPTSNNILNLAVGTPETVMTSNSQGSYGTYATKYGTADDYTGNETGGPISLSVPAGSAKAGTYTTTLEYSLSVVPEA</sequence>
<feature type="region of interest" description="Disordered" evidence="1">
    <location>
        <begin position="37"/>
        <end position="60"/>
    </location>
</feature>
<keyword evidence="5" id="KW-1185">Reference proteome</keyword>
<dbReference type="RefSeq" id="WP_082272308.1">
    <property type="nucleotide sequence ID" value="NZ_BNDT01000003.1"/>
</dbReference>
<evidence type="ECO:0000256" key="2">
    <source>
        <dbReference type="SAM" id="SignalP"/>
    </source>
</evidence>
<proteinExistence type="predicted"/>
<dbReference type="KEGG" id="lti:JW886_07325"/>
<evidence type="ECO:0000313" key="4">
    <source>
        <dbReference type="EMBL" id="QSE76274.1"/>
    </source>
</evidence>
<dbReference type="AlphaFoldDB" id="A0AA45QQT6"/>
<feature type="chain" id="PRO_5041238933" evidence="2">
    <location>
        <begin position="26"/>
        <end position="238"/>
    </location>
</feature>
<keyword evidence="2" id="KW-0732">Signal</keyword>
<dbReference type="Pfam" id="PF13731">
    <property type="entry name" value="WxL"/>
    <property type="match status" value="1"/>
</dbReference>
<dbReference type="EMBL" id="CP070872">
    <property type="protein sequence ID" value="QSE76274.1"/>
    <property type="molecule type" value="Genomic_DNA"/>
</dbReference>
<dbReference type="Proteomes" id="UP000663608">
    <property type="component" value="Chromosome"/>
</dbReference>
<feature type="domain" description="WxL" evidence="3">
    <location>
        <begin position="30"/>
        <end position="236"/>
    </location>
</feature>
<dbReference type="InterPro" id="IPR027994">
    <property type="entry name" value="WxL_dom"/>
</dbReference>
<name>A0AA45QQT6_9LACT</name>
<organism evidence="4 5">
    <name type="scientific">Lactococcus taiwanensis</name>
    <dbReference type="NCBI Taxonomy" id="1151742"/>
    <lineage>
        <taxon>Bacteria</taxon>
        <taxon>Bacillati</taxon>
        <taxon>Bacillota</taxon>
        <taxon>Bacilli</taxon>
        <taxon>Lactobacillales</taxon>
        <taxon>Streptococcaceae</taxon>
        <taxon>Lactococcus</taxon>
    </lineage>
</organism>
<feature type="compositionally biased region" description="Polar residues" evidence="1">
    <location>
        <begin position="37"/>
        <end position="50"/>
    </location>
</feature>
<evidence type="ECO:0000259" key="3">
    <source>
        <dbReference type="Pfam" id="PF13731"/>
    </source>
</evidence>
<protein>
    <submittedName>
        <fullName evidence="4">WxL domain-containing protein</fullName>
    </submittedName>
</protein>
<evidence type="ECO:0000313" key="5">
    <source>
        <dbReference type="Proteomes" id="UP000663608"/>
    </source>
</evidence>
<gene>
    <name evidence="4" type="ORF">JW886_07325</name>
</gene>
<evidence type="ECO:0000256" key="1">
    <source>
        <dbReference type="SAM" id="MobiDB-lite"/>
    </source>
</evidence>